<name>A0ABD3H6E6_9MARC</name>
<dbReference type="InterPro" id="IPR001223">
    <property type="entry name" value="Glyco_hydro18_cat"/>
</dbReference>
<evidence type="ECO:0000256" key="4">
    <source>
        <dbReference type="RuleBase" id="RU000489"/>
    </source>
</evidence>
<feature type="chain" id="PRO_5044808042" description="chitinase" evidence="6">
    <location>
        <begin position="25"/>
        <end position="260"/>
    </location>
</feature>
<evidence type="ECO:0000256" key="3">
    <source>
        <dbReference type="ARBA" id="ARBA00023295"/>
    </source>
</evidence>
<dbReference type="Pfam" id="PF00704">
    <property type="entry name" value="Glyco_hydro_18"/>
    <property type="match status" value="1"/>
</dbReference>
<keyword evidence="2 4" id="KW-0378">Hydrolase</keyword>
<evidence type="ECO:0000259" key="7">
    <source>
        <dbReference type="PROSITE" id="PS51910"/>
    </source>
</evidence>
<dbReference type="EMBL" id="JBJQOH010000006">
    <property type="protein sequence ID" value="KAL3686099.1"/>
    <property type="molecule type" value="Genomic_DNA"/>
</dbReference>
<keyword evidence="6" id="KW-0732">Signal</keyword>
<dbReference type="InterPro" id="IPR001579">
    <property type="entry name" value="Glyco_hydro_18_chit_AS"/>
</dbReference>
<gene>
    <name evidence="8" type="ORF">R1sor_004121</name>
</gene>
<proteinExistence type="inferred from homology"/>
<comment type="caution">
    <text evidence="8">The sequence shown here is derived from an EMBL/GenBank/DDBJ whole genome shotgun (WGS) entry which is preliminary data.</text>
</comment>
<dbReference type="InterPro" id="IPR050542">
    <property type="entry name" value="Glycosyl_Hydrlase18_Chitinase"/>
</dbReference>
<dbReference type="PANTHER" id="PTHR45708:SF49">
    <property type="entry name" value="ENDOCHITINASE"/>
    <property type="match status" value="1"/>
</dbReference>
<accession>A0ABD3H6E6</accession>
<dbReference type="SUPFAM" id="SSF51445">
    <property type="entry name" value="(Trans)glycosidases"/>
    <property type="match status" value="1"/>
</dbReference>
<dbReference type="Gene3D" id="3.20.20.80">
    <property type="entry name" value="Glycosidases"/>
    <property type="match status" value="2"/>
</dbReference>
<evidence type="ECO:0000313" key="8">
    <source>
        <dbReference type="EMBL" id="KAL3686099.1"/>
    </source>
</evidence>
<dbReference type="Proteomes" id="UP001633002">
    <property type="component" value="Unassembled WGS sequence"/>
</dbReference>
<evidence type="ECO:0000256" key="5">
    <source>
        <dbReference type="RuleBase" id="RU004453"/>
    </source>
</evidence>
<sequence length="260" mass="28301">MGAKLTVWVLGVLLFWSKGHQISAGSVASYWGEPKNGRPLAETCASGHYDILMLAFFDIFGEGRTPHQTVCEAHPDSCQSLVSDVEKCQANGQKVLLSIGGGGGTYGFNSSRDAQNVAKYLWDNYLGGSSNSSPMGAVKLDGIDLDIELGGGLQYYSDLITSLRRIAHKRNYKTLYITAAPECAFPDFHLGPENLPYTKVFLGLPASPNAAANGYIDHNILVRDVLPHIKSASNYGGVMLWNVFEDQQNSNYSARIRAYV</sequence>
<dbReference type="PROSITE" id="PS01095">
    <property type="entry name" value="GH18_1"/>
    <property type="match status" value="1"/>
</dbReference>
<dbReference type="InterPro" id="IPR017853">
    <property type="entry name" value="GH"/>
</dbReference>
<dbReference type="AlphaFoldDB" id="A0ABD3H6E6"/>
<evidence type="ECO:0000256" key="1">
    <source>
        <dbReference type="ARBA" id="ARBA00012729"/>
    </source>
</evidence>
<comment type="similarity">
    <text evidence="5">Belongs to the glycosyl hydrolase 18 family.</text>
</comment>
<feature type="signal peptide" evidence="6">
    <location>
        <begin position="1"/>
        <end position="24"/>
    </location>
</feature>
<dbReference type="PANTHER" id="PTHR45708">
    <property type="entry name" value="ENDOCHITINASE"/>
    <property type="match status" value="1"/>
</dbReference>
<reference evidence="8 9" key="1">
    <citation type="submission" date="2024-09" db="EMBL/GenBank/DDBJ databases">
        <title>Chromosome-scale assembly of Riccia sorocarpa.</title>
        <authorList>
            <person name="Paukszto L."/>
        </authorList>
    </citation>
    <scope>NUCLEOTIDE SEQUENCE [LARGE SCALE GENOMIC DNA]</scope>
    <source>
        <strain evidence="8">LP-2024</strain>
        <tissue evidence="8">Aerial parts of the thallus</tissue>
    </source>
</reference>
<dbReference type="PROSITE" id="PS51910">
    <property type="entry name" value="GH18_2"/>
    <property type="match status" value="1"/>
</dbReference>
<dbReference type="GO" id="GO:0008843">
    <property type="term" value="F:endochitinase activity"/>
    <property type="evidence" value="ECO:0007669"/>
    <property type="project" value="UniProtKB-EC"/>
</dbReference>
<keyword evidence="3 4" id="KW-0326">Glycosidase</keyword>
<dbReference type="EC" id="3.2.1.14" evidence="1"/>
<organism evidence="8 9">
    <name type="scientific">Riccia sorocarpa</name>
    <dbReference type="NCBI Taxonomy" id="122646"/>
    <lineage>
        <taxon>Eukaryota</taxon>
        <taxon>Viridiplantae</taxon>
        <taxon>Streptophyta</taxon>
        <taxon>Embryophyta</taxon>
        <taxon>Marchantiophyta</taxon>
        <taxon>Marchantiopsida</taxon>
        <taxon>Marchantiidae</taxon>
        <taxon>Marchantiales</taxon>
        <taxon>Ricciaceae</taxon>
        <taxon>Riccia</taxon>
    </lineage>
</organism>
<keyword evidence="9" id="KW-1185">Reference proteome</keyword>
<evidence type="ECO:0000313" key="9">
    <source>
        <dbReference type="Proteomes" id="UP001633002"/>
    </source>
</evidence>
<evidence type="ECO:0000256" key="6">
    <source>
        <dbReference type="SAM" id="SignalP"/>
    </source>
</evidence>
<evidence type="ECO:0000256" key="2">
    <source>
        <dbReference type="ARBA" id="ARBA00022801"/>
    </source>
</evidence>
<protein>
    <recommendedName>
        <fullName evidence="1">chitinase</fullName>
        <ecNumber evidence="1">3.2.1.14</ecNumber>
    </recommendedName>
</protein>
<feature type="domain" description="GH18" evidence="7">
    <location>
        <begin position="25"/>
        <end position="260"/>
    </location>
</feature>